<evidence type="ECO:0000313" key="3">
    <source>
        <dbReference type="EMBL" id="CDO59200.1"/>
    </source>
</evidence>
<dbReference type="SUPFAM" id="SSF53474">
    <property type="entry name" value="alpha/beta-Hydrolases"/>
    <property type="match status" value="1"/>
</dbReference>
<dbReference type="EC" id="3.1.1.24" evidence="3"/>
<dbReference type="InterPro" id="IPR000073">
    <property type="entry name" value="AB_hydrolase_1"/>
</dbReference>
<dbReference type="InterPro" id="IPR013595">
    <property type="entry name" value="Pept_S33_TAP-like_C"/>
</dbReference>
<dbReference type="PANTHER" id="PTHR43433:SF5">
    <property type="entry name" value="AB HYDROLASE-1 DOMAIN-CONTAINING PROTEIN"/>
    <property type="match status" value="1"/>
</dbReference>
<keyword evidence="4" id="KW-1185">Reference proteome</keyword>
<dbReference type="PATRIC" id="fig|1458461.3.peg.986"/>
<gene>
    <name evidence="3" type="ORF">BN1012_Phect986</name>
</gene>
<name>X5ML65_9HYPH</name>
<protein>
    <submittedName>
        <fullName evidence="3">Beta-ketoadipate enol-lactone hydrolase</fullName>
        <ecNumber evidence="3">3.1.1.24</ecNumber>
    </submittedName>
</protein>
<dbReference type="Proteomes" id="UP000032160">
    <property type="component" value="Chromosome I"/>
</dbReference>
<evidence type="ECO:0000259" key="1">
    <source>
        <dbReference type="Pfam" id="PF00561"/>
    </source>
</evidence>
<evidence type="ECO:0000313" key="4">
    <source>
        <dbReference type="Proteomes" id="UP000032160"/>
    </source>
</evidence>
<proteinExistence type="predicted"/>
<dbReference type="STRING" id="1458461.BN1012_Phect986"/>
<reference evidence="3 4" key="1">
    <citation type="journal article" date="2014" name="Front. Genet.">
        <title>Genome and metabolic network of "Candidatus Phaeomarinobacter ectocarpi" Ec32, a new candidate genus of Alphaproteobacteria frequently associated with brown algae.</title>
        <authorList>
            <person name="Dittami S.M."/>
            <person name="Barbeyron T."/>
            <person name="Boyen C."/>
            <person name="Cambefort J."/>
            <person name="Collet G."/>
            <person name="Delage L."/>
            <person name="Gobet A."/>
            <person name="Groisillier A."/>
            <person name="Leblanc C."/>
            <person name="Michel G."/>
            <person name="Scornet D."/>
            <person name="Siegel A."/>
            <person name="Tapia J.E."/>
            <person name="Tonon T."/>
        </authorList>
    </citation>
    <scope>NUCLEOTIDE SEQUENCE [LARGE SCALE GENOMIC DNA]</scope>
    <source>
        <strain evidence="3 4">Ec32</strain>
    </source>
</reference>
<dbReference type="Pfam" id="PF08386">
    <property type="entry name" value="Abhydrolase_4"/>
    <property type="match status" value="1"/>
</dbReference>
<dbReference type="GO" id="GO:0004806">
    <property type="term" value="F:triacylglycerol lipase activity"/>
    <property type="evidence" value="ECO:0007669"/>
    <property type="project" value="TreeGrafter"/>
</dbReference>
<sequence length="302" mass="31636">MPQAKANGLSFEYETFGDKANPPLLLIMGVGCQLVMWPESFCNGLADLGFYVIRYDNRDVGLSSKIEEAGEPDIMAAVTAQLTGQPVTSPYSLDDMADDAAGLMDALGIETAHVVGASMGGMIAQLVATRHPAKVKSMVSIMSTTGNPDVPPAKPEAMAALLTPPADTSREGMIQQGVDMWKVIGSPKYPGTDEELRAVAAASVDRMVCPEGFGRQVLAILAAPARNEALAKITAPTMVLHGADDPLVPVEGGKDTADAIPGARLEIVEGMGHDFTEALVPVYLDKVGGFVREVEAGRAAAE</sequence>
<dbReference type="KEGG" id="pect:BN1012_Phect986"/>
<dbReference type="GO" id="GO:0047570">
    <property type="term" value="F:3-oxoadipate enol-lactonase activity"/>
    <property type="evidence" value="ECO:0007669"/>
    <property type="project" value="UniProtKB-EC"/>
</dbReference>
<dbReference type="InterPro" id="IPR050471">
    <property type="entry name" value="AB_hydrolase"/>
</dbReference>
<dbReference type="Pfam" id="PF00561">
    <property type="entry name" value="Abhydrolase_1"/>
    <property type="match status" value="1"/>
</dbReference>
<feature type="domain" description="Peptidase S33 tripeptidyl aminopeptidase-like C-terminal" evidence="2">
    <location>
        <begin position="225"/>
        <end position="275"/>
    </location>
</feature>
<dbReference type="HOGENOM" id="CLU_020336_0_1_5"/>
<organism evidence="3 4">
    <name type="scientific">Candidatus Phaeomarinibacter ectocarpi</name>
    <dbReference type="NCBI Taxonomy" id="1458461"/>
    <lineage>
        <taxon>Bacteria</taxon>
        <taxon>Pseudomonadati</taxon>
        <taxon>Pseudomonadota</taxon>
        <taxon>Alphaproteobacteria</taxon>
        <taxon>Hyphomicrobiales</taxon>
        <taxon>Parvibaculaceae</taxon>
        <taxon>Candidatus Phaeomarinibacter</taxon>
    </lineage>
</organism>
<evidence type="ECO:0000259" key="2">
    <source>
        <dbReference type="Pfam" id="PF08386"/>
    </source>
</evidence>
<dbReference type="PROSITE" id="PS51257">
    <property type="entry name" value="PROKAR_LIPOPROTEIN"/>
    <property type="match status" value="1"/>
</dbReference>
<dbReference type="AlphaFoldDB" id="X5ML65"/>
<accession>X5ML65</accession>
<dbReference type="OrthoDB" id="9798888at2"/>
<dbReference type="RefSeq" id="WP_043949926.1">
    <property type="nucleotide sequence ID" value="NZ_HG966617.1"/>
</dbReference>
<feature type="domain" description="AB hydrolase-1" evidence="1">
    <location>
        <begin position="22"/>
        <end position="149"/>
    </location>
</feature>
<dbReference type="InterPro" id="IPR029058">
    <property type="entry name" value="AB_hydrolase_fold"/>
</dbReference>
<dbReference type="EMBL" id="HG966617">
    <property type="protein sequence ID" value="CDO59200.1"/>
    <property type="molecule type" value="Genomic_DNA"/>
</dbReference>
<dbReference type="PANTHER" id="PTHR43433">
    <property type="entry name" value="HYDROLASE, ALPHA/BETA FOLD FAMILY PROTEIN"/>
    <property type="match status" value="1"/>
</dbReference>
<dbReference type="Gene3D" id="3.40.50.1820">
    <property type="entry name" value="alpha/beta hydrolase"/>
    <property type="match status" value="1"/>
</dbReference>
<dbReference type="GO" id="GO:0046503">
    <property type="term" value="P:glycerolipid catabolic process"/>
    <property type="evidence" value="ECO:0007669"/>
    <property type="project" value="TreeGrafter"/>
</dbReference>
<keyword evidence="3" id="KW-0378">Hydrolase</keyword>